<protein>
    <submittedName>
        <fullName evidence="1">Uncharacterized protein</fullName>
    </submittedName>
</protein>
<proteinExistence type="predicted"/>
<evidence type="ECO:0000313" key="2">
    <source>
        <dbReference type="Proteomes" id="UP000834106"/>
    </source>
</evidence>
<dbReference type="Proteomes" id="UP000834106">
    <property type="component" value="Chromosome 23"/>
</dbReference>
<dbReference type="AlphaFoldDB" id="A0AAD2AGA3"/>
<organism evidence="1 2">
    <name type="scientific">Fraxinus pennsylvanica</name>
    <dbReference type="NCBI Taxonomy" id="56036"/>
    <lineage>
        <taxon>Eukaryota</taxon>
        <taxon>Viridiplantae</taxon>
        <taxon>Streptophyta</taxon>
        <taxon>Embryophyta</taxon>
        <taxon>Tracheophyta</taxon>
        <taxon>Spermatophyta</taxon>
        <taxon>Magnoliopsida</taxon>
        <taxon>eudicotyledons</taxon>
        <taxon>Gunneridae</taxon>
        <taxon>Pentapetalae</taxon>
        <taxon>asterids</taxon>
        <taxon>lamiids</taxon>
        <taxon>Lamiales</taxon>
        <taxon>Oleaceae</taxon>
        <taxon>Oleeae</taxon>
        <taxon>Fraxinus</taxon>
    </lineage>
</organism>
<accession>A0AAD2AGA3</accession>
<keyword evidence="2" id="KW-1185">Reference proteome</keyword>
<dbReference type="EMBL" id="OU503058">
    <property type="protein sequence ID" value="CAI9787475.1"/>
    <property type="molecule type" value="Genomic_DNA"/>
</dbReference>
<evidence type="ECO:0000313" key="1">
    <source>
        <dbReference type="EMBL" id="CAI9787475.1"/>
    </source>
</evidence>
<name>A0AAD2AGA3_9LAMI</name>
<sequence length="104" mass="11433">MFGQVGTCSCYGSDLTDEDGSLWMPTGANIMKALNQMVDQAEHSDKFIPIQSVLQHLSSLTNINTPDTGILPHTCWRFLDLLPALCFDCLDQTLTSSPNFAPCH</sequence>
<gene>
    <name evidence="1" type="ORF">FPE_LOCUS34905</name>
</gene>
<reference evidence="1" key="1">
    <citation type="submission" date="2023-05" db="EMBL/GenBank/DDBJ databases">
        <authorList>
            <person name="Huff M."/>
        </authorList>
    </citation>
    <scope>NUCLEOTIDE SEQUENCE</scope>
</reference>